<accession>A0ACC6V3D1</accession>
<name>A0ACC6V3D1_9CREN</name>
<protein>
    <submittedName>
        <fullName evidence="1">Homoserine dehydrogenase</fullName>
    </submittedName>
</protein>
<evidence type="ECO:0000313" key="1">
    <source>
        <dbReference type="EMBL" id="MFB6491308.1"/>
    </source>
</evidence>
<dbReference type="EMBL" id="JZWT02000028">
    <property type="protein sequence ID" value="MFB6491308.1"/>
    <property type="molecule type" value="Genomic_DNA"/>
</dbReference>
<dbReference type="Proteomes" id="UP000033636">
    <property type="component" value="Unassembled WGS sequence"/>
</dbReference>
<sequence>MSVVLFGFGGVGRTFAEVLYSRTDVRIAGVFDSGGGVVKCAGLERAELRALLAAPRGGVASSGVGSRGGLEEALECADVLVDVSPPNYSTGEPALSAYRLALSKGRAVVTANKAPLALRFGEFLGRPVYYKATVMAGTPVIDLARGLVGQKVLRIRGILNGTTNYILTRVDRDGLSFGEALEEAKAKGYVEPDPSIDLEGLDAAAKLVILANTLGASLSLQDVAREPVRYLGRVTKYIAEADLERGAARVAPAKLRESDLLASVGYTLNAVEIVTETNDIVVIGKGAGRLETSLALLNDALKALGRIGRW</sequence>
<organism evidence="1 2">
    <name type="scientific">Thermoproteus sp. AZ2</name>
    <dbReference type="NCBI Taxonomy" id="1609232"/>
    <lineage>
        <taxon>Archaea</taxon>
        <taxon>Thermoproteota</taxon>
        <taxon>Thermoprotei</taxon>
        <taxon>Thermoproteales</taxon>
        <taxon>Thermoproteaceae</taxon>
        <taxon>Thermoproteus</taxon>
    </lineage>
</organism>
<evidence type="ECO:0000313" key="2">
    <source>
        <dbReference type="Proteomes" id="UP000033636"/>
    </source>
</evidence>
<reference evidence="1" key="1">
    <citation type="submission" date="2024-07" db="EMBL/GenBank/DDBJ databases">
        <title>Metagenome and Metagenome-Assembled Genomes of Archaea from a hot spring from the geothermal field of Los Azufres, Mexico.</title>
        <authorList>
            <person name="Marin-Paredes R."/>
            <person name="Martinez-Romero E."/>
            <person name="Servin-Garciduenas L.E."/>
        </authorList>
    </citation>
    <scope>NUCLEOTIDE SEQUENCE</scope>
</reference>
<gene>
    <name evidence="1" type="ORF">TU35_008780</name>
</gene>
<proteinExistence type="predicted"/>
<comment type="caution">
    <text evidence="1">The sequence shown here is derived from an EMBL/GenBank/DDBJ whole genome shotgun (WGS) entry which is preliminary data.</text>
</comment>